<dbReference type="Proteomes" id="UP000887574">
    <property type="component" value="Unplaced"/>
</dbReference>
<feature type="domain" description="FH2" evidence="1">
    <location>
        <begin position="1"/>
        <end position="257"/>
    </location>
</feature>
<dbReference type="GO" id="GO:0005884">
    <property type="term" value="C:actin filament"/>
    <property type="evidence" value="ECO:0007669"/>
    <property type="project" value="TreeGrafter"/>
</dbReference>
<dbReference type="Pfam" id="PF02181">
    <property type="entry name" value="FH2"/>
    <property type="match status" value="1"/>
</dbReference>
<evidence type="ECO:0000313" key="3">
    <source>
        <dbReference type="WBParaSite" id="jg22057"/>
    </source>
</evidence>
<name>A0A915DQH4_9BILA</name>
<dbReference type="AlphaFoldDB" id="A0A915DQH4"/>
<dbReference type="WBParaSite" id="jg22057">
    <property type="protein sequence ID" value="jg22057"/>
    <property type="gene ID" value="jg22057"/>
</dbReference>
<dbReference type="PROSITE" id="PS51444">
    <property type="entry name" value="FH2"/>
    <property type="match status" value="1"/>
</dbReference>
<organism evidence="2 3">
    <name type="scientific">Ditylenchus dipsaci</name>
    <dbReference type="NCBI Taxonomy" id="166011"/>
    <lineage>
        <taxon>Eukaryota</taxon>
        <taxon>Metazoa</taxon>
        <taxon>Ecdysozoa</taxon>
        <taxon>Nematoda</taxon>
        <taxon>Chromadorea</taxon>
        <taxon>Rhabditida</taxon>
        <taxon>Tylenchina</taxon>
        <taxon>Tylenchomorpha</taxon>
        <taxon>Sphaerularioidea</taxon>
        <taxon>Anguinidae</taxon>
        <taxon>Anguininae</taxon>
        <taxon>Ditylenchus</taxon>
    </lineage>
</organism>
<dbReference type="PANTHER" id="PTHR45691:SF6">
    <property type="entry name" value="PROTEIN DIAPHANOUS"/>
    <property type="match status" value="1"/>
</dbReference>
<dbReference type="PANTHER" id="PTHR45691">
    <property type="entry name" value="PROTEIN DIAPHANOUS"/>
    <property type="match status" value="1"/>
</dbReference>
<proteinExistence type="predicted"/>
<dbReference type="InterPro" id="IPR051412">
    <property type="entry name" value="Formin_Homology_Diaphanous_sf"/>
</dbReference>
<reference evidence="3" key="1">
    <citation type="submission" date="2022-11" db="UniProtKB">
        <authorList>
            <consortium name="WormBaseParasite"/>
        </authorList>
    </citation>
    <scope>IDENTIFICATION</scope>
</reference>
<keyword evidence="2" id="KW-1185">Reference proteome</keyword>
<evidence type="ECO:0000313" key="2">
    <source>
        <dbReference type="Proteomes" id="UP000887574"/>
    </source>
</evidence>
<protein>
    <submittedName>
        <fullName evidence="3">FH2 domain-containing protein</fullName>
    </submittedName>
</protein>
<dbReference type="GO" id="GO:0030041">
    <property type="term" value="P:actin filament polymerization"/>
    <property type="evidence" value="ECO:0007669"/>
    <property type="project" value="TreeGrafter"/>
</dbReference>
<dbReference type="InterPro" id="IPR042201">
    <property type="entry name" value="FH2_Formin_sf"/>
</dbReference>
<dbReference type="Gene3D" id="1.20.58.2220">
    <property type="entry name" value="Formin, FH2 domain"/>
    <property type="match status" value="2"/>
</dbReference>
<sequence>MFSTYLKSKVPFVIQDSKLYNRLKSFTALQAQSKRMEENVASPEALKQLRELADKEFQNMVDGNGLAHFVSIVLSAGNFMARTNTSKDAFAFELSALTKLINTKDKDNAETLLHCLIRYFDKKWKGRFTSFMTEDFQHLLPATRIDFLEKISNHIQIYVKQSDGDLLVDKLTPCMVFDADQMARLQKYLCFDAKKYSMDKLFGDLMTFKGHYENSLRDVRRTKEKHVERKQAQGVIDEIEEMLSQGKYRPGSTRTYL</sequence>
<evidence type="ECO:0000259" key="1">
    <source>
        <dbReference type="PROSITE" id="PS51444"/>
    </source>
</evidence>
<dbReference type="InterPro" id="IPR015425">
    <property type="entry name" value="FH2_Formin"/>
</dbReference>
<dbReference type="SUPFAM" id="SSF101447">
    <property type="entry name" value="Formin homology 2 domain (FH2 domain)"/>
    <property type="match status" value="1"/>
</dbReference>
<accession>A0A915DQH4</accession>